<feature type="compositionally biased region" description="Polar residues" evidence="2">
    <location>
        <begin position="19"/>
        <end position="28"/>
    </location>
</feature>
<proteinExistence type="predicted"/>
<gene>
    <name evidence="3" type="ORF">Amon01_000598800</name>
</gene>
<feature type="coiled-coil region" evidence="1">
    <location>
        <begin position="271"/>
        <end position="402"/>
    </location>
</feature>
<feature type="region of interest" description="Disordered" evidence="2">
    <location>
        <begin position="171"/>
        <end position="190"/>
    </location>
</feature>
<comment type="caution">
    <text evidence="3">The sequence shown here is derived from an EMBL/GenBank/DDBJ whole genome shotgun (WGS) entry which is preliminary data.</text>
</comment>
<reference evidence="3" key="1">
    <citation type="submission" date="2023-04" db="EMBL/GenBank/DDBJ databases">
        <title>Ambrosiozyma monospora NBRC 1965.</title>
        <authorList>
            <person name="Ichikawa N."/>
            <person name="Sato H."/>
            <person name="Tonouchi N."/>
        </authorList>
    </citation>
    <scope>NUCLEOTIDE SEQUENCE</scope>
    <source>
        <strain evidence="3">NBRC 1965</strain>
    </source>
</reference>
<accession>A0A9W6YW01</accession>
<dbReference type="OrthoDB" id="3993603at2759"/>
<keyword evidence="1" id="KW-0175">Coiled coil</keyword>
<evidence type="ECO:0000256" key="1">
    <source>
        <dbReference type="SAM" id="Coils"/>
    </source>
</evidence>
<feature type="coiled-coil region" evidence="1">
    <location>
        <begin position="211"/>
        <end position="238"/>
    </location>
</feature>
<sequence>MEPPKSTFVPKGKKRPLDQITNISNNKRTNLEDDNTMKTSQLPRPAKRQSLSLGCEHSLSMRHDADSRGTISRRRSMIPIPTTTTSRYEDINIQKYKSDGNRAPNFNKRNTLAVSTLTPSFQRSSIPKSAKFVVSRDKNFINRRKMNHFNIKGTSNTNACANSDCNNNNEKPQKAAIDGNNNESKGMHSHSEMVNPADYAAMLDIQTMNDIAIEKRQVAELLRSINSTQEQLKSLDFEKRETMRGIRTFKGMIEDYKLSYENLDRTLIIKQRAVQNEVSQAKKLMDQKQKRVVEHHEQLLNDKEMEFKALIERSMEDDVDDSTHKANLEKLKNQISDSQRVNERLVKNNELELKRTVNQTNSNVEKEQAGLTQELKLLRDEYHKSELDLKKLNGQLSELEKVISGQDLTITNLTEGISDMSKFTGSLDKAVSDMKLKILNLQSEIDLKEHDIKELLHGEFALNEKEHEESYANYMKEKLQSFRLQNHLFDAEGKCHAWCKLCCCSILFQ</sequence>
<dbReference type="Proteomes" id="UP001165063">
    <property type="component" value="Unassembled WGS sequence"/>
</dbReference>
<protein>
    <submittedName>
        <fullName evidence="3">Unnamed protein product</fullName>
    </submittedName>
</protein>
<evidence type="ECO:0000313" key="3">
    <source>
        <dbReference type="EMBL" id="GMG40215.1"/>
    </source>
</evidence>
<evidence type="ECO:0000313" key="4">
    <source>
        <dbReference type="Proteomes" id="UP001165063"/>
    </source>
</evidence>
<feature type="region of interest" description="Disordered" evidence="2">
    <location>
        <begin position="1"/>
        <end position="49"/>
    </location>
</feature>
<evidence type="ECO:0000256" key="2">
    <source>
        <dbReference type="SAM" id="MobiDB-lite"/>
    </source>
</evidence>
<organism evidence="3 4">
    <name type="scientific">Ambrosiozyma monospora</name>
    <name type="common">Yeast</name>
    <name type="synonym">Endomycopsis monosporus</name>
    <dbReference type="NCBI Taxonomy" id="43982"/>
    <lineage>
        <taxon>Eukaryota</taxon>
        <taxon>Fungi</taxon>
        <taxon>Dikarya</taxon>
        <taxon>Ascomycota</taxon>
        <taxon>Saccharomycotina</taxon>
        <taxon>Pichiomycetes</taxon>
        <taxon>Pichiales</taxon>
        <taxon>Pichiaceae</taxon>
        <taxon>Ambrosiozyma</taxon>
    </lineage>
</organism>
<dbReference type="AlphaFoldDB" id="A0A9W6YW01"/>
<keyword evidence="4" id="KW-1185">Reference proteome</keyword>
<dbReference type="EMBL" id="BSXU01003595">
    <property type="protein sequence ID" value="GMG40215.1"/>
    <property type="molecule type" value="Genomic_DNA"/>
</dbReference>
<name>A0A9W6YW01_AMBMO</name>